<comment type="caution">
    <text evidence="3">The sequence shown here is derived from an EMBL/GenBank/DDBJ whole genome shotgun (WGS) entry which is preliminary data.</text>
</comment>
<accession>A0A2P6RKP7</accession>
<reference evidence="3 4" key="1">
    <citation type="journal article" date="2018" name="Nat. Genet.">
        <title>The Rosa genome provides new insights in the design of modern roses.</title>
        <authorList>
            <person name="Bendahmane M."/>
        </authorList>
    </citation>
    <scope>NUCLEOTIDE SEQUENCE [LARGE SCALE GENOMIC DNA]</scope>
    <source>
        <strain evidence="4">cv. Old Blush</strain>
    </source>
</reference>
<dbReference type="AlphaFoldDB" id="A0A2P6RKP7"/>
<organism evidence="3 4">
    <name type="scientific">Rosa chinensis</name>
    <name type="common">China rose</name>
    <dbReference type="NCBI Taxonomy" id="74649"/>
    <lineage>
        <taxon>Eukaryota</taxon>
        <taxon>Viridiplantae</taxon>
        <taxon>Streptophyta</taxon>
        <taxon>Embryophyta</taxon>
        <taxon>Tracheophyta</taxon>
        <taxon>Spermatophyta</taxon>
        <taxon>Magnoliopsida</taxon>
        <taxon>eudicotyledons</taxon>
        <taxon>Gunneridae</taxon>
        <taxon>Pentapetalae</taxon>
        <taxon>rosids</taxon>
        <taxon>fabids</taxon>
        <taxon>Rosales</taxon>
        <taxon>Rosaceae</taxon>
        <taxon>Rosoideae</taxon>
        <taxon>Rosoideae incertae sedis</taxon>
        <taxon>Rosa</taxon>
    </lineage>
</organism>
<dbReference type="CDD" id="cd04301">
    <property type="entry name" value="NAT_SF"/>
    <property type="match status" value="1"/>
</dbReference>
<name>A0A2P6RKP7_ROSCH</name>
<evidence type="ECO:0000313" key="3">
    <source>
        <dbReference type="EMBL" id="PRQ46987.1"/>
    </source>
</evidence>
<dbReference type="InterPro" id="IPR000182">
    <property type="entry name" value="GNAT_dom"/>
</dbReference>
<dbReference type="PANTHER" id="PTHR47426:SF3">
    <property type="entry name" value="GCN5-RELATED N-ACETYLTRANSFERASE 6, CHLOROPLASTIC"/>
    <property type="match status" value="1"/>
</dbReference>
<dbReference type="Pfam" id="PF00583">
    <property type="entry name" value="Acetyltransf_1"/>
    <property type="match status" value="1"/>
</dbReference>
<dbReference type="OrthoDB" id="41532at2759"/>
<dbReference type="Gene3D" id="3.40.630.30">
    <property type="match status" value="1"/>
</dbReference>
<dbReference type="EC" id="2.3.1.254" evidence="3"/>
<sequence>MMFTISVPKRGLVRFSHDGTRRPQKFDRTDFVWSMKMESKFSHDRKIEELSVELPTPPSPHLDSSRDRALQFNRGQPSGKDLDPDNVFEFGGYTAREAMCDEEYWTAAYLRAETCWEDRNHDRYVESHLRKYTEQEFNEIKRRSNVQFGKKCRCIVTMKKDSKNVKRTVLKSMVGTLDLRIRYLLNGETFPEEQVKPSIFSSFSMTRSNRYGYIANLCVIKPARRQGVARNMLQFAIKQAKLDELELVYVHVDRKNKNAQDLYEKMGFQIIESTNPQLEKDELYLLCLKI</sequence>
<dbReference type="STRING" id="74649.A0A2P6RKP7"/>
<dbReference type="SUPFAM" id="SSF55729">
    <property type="entry name" value="Acyl-CoA N-acyltransferases (Nat)"/>
    <property type="match status" value="1"/>
</dbReference>
<dbReference type="Proteomes" id="UP000238479">
    <property type="component" value="Chromosome 2"/>
</dbReference>
<feature type="domain" description="N-acetyltransferase" evidence="2">
    <location>
        <begin position="127"/>
        <end position="290"/>
    </location>
</feature>
<keyword evidence="3" id="KW-0808">Transferase</keyword>
<dbReference type="EMBL" id="PDCK01000040">
    <property type="protein sequence ID" value="PRQ46987.1"/>
    <property type="molecule type" value="Genomic_DNA"/>
</dbReference>
<dbReference type="InterPro" id="IPR016181">
    <property type="entry name" value="Acyl_CoA_acyltransferase"/>
</dbReference>
<evidence type="ECO:0000256" key="1">
    <source>
        <dbReference type="SAM" id="MobiDB-lite"/>
    </source>
</evidence>
<dbReference type="PANTHER" id="PTHR47426">
    <property type="entry name" value="ACYL-COA N-ACYLTRANSFERASES (NAT) SUPERFAMILY PROTEIN"/>
    <property type="match status" value="1"/>
</dbReference>
<proteinExistence type="predicted"/>
<dbReference type="Gramene" id="PRQ46987">
    <property type="protein sequence ID" value="PRQ46987"/>
    <property type="gene ID" value="RchiOBHm_Chr2g0094881"/>
</dbReference>
<protein>
    <submittedName>
        <fullName evidence="3">Putative methionine N(Alpha)-acetyltransferase NatB transcription regulator GNAT family</fullName>
        <ecNumber evidence="3">2.3.1.254</ecNumber>
    </submittedName>
</protein>
<evidence type="ECO:0000259" key="2">
    <source>
        <dbReference type="PROSITE" id="PS51186"/>
    </source>
</evidence>
<dbReference type="PROSITE" id="PS51186">
    <property type="entry name" value="GNAT"/>
    <property type="match status" value="1"/>
</dbReference>
<keyword evidence="4" id="KW-1185">Reference proteome</keyword>
<gene>
    <name evidence="3" type="ORF">RchiOBHm_Chr2g0094881</name>
</gene>
<keyword evidence="3" id="KW-0012">Acyltransferase</keyword>
<dbReference type="OMA" id="CSCIITV"/>
<feature type="region of interest" description="Disordered" evidence="1">
    <location>
        <begin position="51"/>
        <end position="85"/>
    </location>
</feature>
<evidence type="ECO:0000313" key="4">
    <source>
        <dbReference type="Proteomes" id="UP000238479"/>
    </source>
</evidence>
<dbReference type="GO" id="GO:0120518">
    <property type="term" value="F:protein N-terminal-methionine acetyltransferase activity"/>
    <property type="evidence" value="ECO:0007669"/>
    <property type="project" value="UniProtKB-EC"/>
</dbReference>